<reference evidence="2" key="1">
    <citation type="submission" date="2022-11" db="EMBL/GenBank/DDBJ databases">
        <authorList>
            <person name="Kikuchi T."/>
        </authorList>
    </citation>
    <scope>NUCLEOTIDE SEQUENCE</scope>
    <source>
        <strain evidence="2">PS1010</strain>
    </source>
</reference>
<dbReference type="InterPro" id="IPR001810">
    <property type="entry name" value="F-box_dom"/>
</dbReference>
<dbReference type="Proteomes" id="UP001152747">
    <property type="component" value="Unassembled WGS sequence"/>
</dbReference>
<accession>A0A9P1I8E0</accession>
<keyword evidence="3" id="KW-1185">Reference proteome</keyword>
<dbReference type="EMBL" id="CANHGI010000001">
    <property type="protein sequence ID" value="CAI5440118.1"/>
    <property type="molecule type" value="Genomic_DNA"/>
</dbReference>
<sequence>MARNSRKRQIVSENATNWFDLPLEMRESVINEMDVKTRCKFWQCSKQCEDEVKNMKEFYINILIGRNRYPELSIGYSKSDLHYCMEFHEIDNLGEKQSIVVYKTVSRHSSKKDDGNRKLEVKWMKIEKGSAKNVRMRYLNGISMKYQHRIVKIEIDDARFVSIVEMSPKMEEMRNLTRIEVTQVDVRKYGLMDLPFIIRTDHCGFYQIKSYDFDDDNVVEYLKMWKNGELPRNLKYLSADCDVYDIPVDFKRVAKSVKAFDYYEQDNLCGFRFLLNYERESKCFCDVRYSSFDFTVSIETLFYDKVMEKPPNFID</sequence>
<dbReference type="Pfam" id="PF00646">
    <property type="entry name" value="F-box"/>
    <property type="match status" value="1"/>
</dbReference>
<gene>
    <name evidence="2" type="ORF">CAMP_LOCUS2755</name>
</gene>
<comment type="caution">
    <text evidence="2">The sequence shown here is derived from an EMBL/GenBank/DDBJ whole genome shotgun (WGS) entry which is preliminary data.</text>
</comment>
<evidence type="ECO:0000313" key="3">
    <source>
        <dbReference type="Proteomes" id="UP001152747"/>
    </source>
</evidence>
<organism evidence="2 3">
    <name type="scientific">Caenorhabditis angaria</name>
    <dbReference type="NCBI Taxonomy" id="860376"/>
    <lineage>
        <taxon>Eukaryota</taxon>
        <taxon>Metazoa</taxon>
        <taxon>Ecdysozoa</taxon>
        <taxon>Nematoda</taxon>
        <taxon>Chromadorea</taxon>
        <taxon>Rhabditida</taxon>
        <taxon>Rhabditina</taxon>
        <taxon>Rhabditomorpha</taxon>
        <taxon>Rhabditoidea</taxon>
        <taxon>Rhabditidae</taxon>
        <taxon>Peloderinae</taxon>
        <taxon>Caenorhabditis</taxon>
    </lineage>
</organism>
<proteinExistence type="predicted"/>
<evidence type="ECO:0000313" key="2">
    <source>
        <dbReference type="EMBL" id="CAI5440118.1"/>
    </source>
</evidence>
<protein>
    <recommendedName>
        <fullName evidence="1">F-box domain-containing protein</fullName>
    </recommendedName>
</protein>
<name>A0A9P1I8E0_9PELO</name>
<evidence type="ECO:0000259" key="1">
    <source>
        <dbReference type="Pfam" id="PF00646"/>
    </source>
</evidence>
<feature type="domain" description="F-box" evidence="1">
    <location>
        <begin position="18"/>
        <end position="56"/>
    </location>
</feature>
<dbReference type="AlphaFoldDB" id="A0A9P1I8E0"/>